<evidence type="ECO:0000313" key="2">
    <source>
        <dbReference type="WBParaSite" id="RSKR_0000294500.1"/>
    </source>
</evidence>
<reference evidence="2" key="1">
    <citation type="submission" date="2016-11" db="UniProtKB">
        <authorList>
            <consortium name="WormBaseParasite"/>
        </authorList>
    </citation>
    <scope>IDENTIFICATION</scope>
    <source>
        <strain evidence="2">KR3021</strain>
    </source>
</reference>
<organism evidence="1 2">
    <name type="scientific">Rhabditophanes sp. KR3021</name>
    <dbReference type="NCBI Taxonomy" id="114890"/>
    <lineage>
        <taxon>Eukaryota</taxon>
        <taxon>Metazoa</taxon>
        <taxon>Ecdysozoa</taxon>
        <taxon>Nematoda</taxon>
        <taxon>Chromadorea</taxon>
        <taxon>Rhabditida</taxon>
        <taxon>Tylenchina</taxon>
        <taxon>Panagrolaimomorpha</taxon>
        <taxon>Strongyloidoidea</taxon>
        <taxon>Alloionematidae</taxon>
        <taxon>Rhabditophanes</taxon>
    </lineage>
</organism>
<evidence type="ECO:0000313" key="1">
    <source>
        <dbReference type="Proteomes" id="UP000095286"/>
    </source>
</evidence>
<dbReference type="Proteomes" id="UP000095286">
    <property type="component" value="Unplaced"/>
</dbReference>
<sequence>MGNGPHGMGPFSFLTNASQTVKTDFETIMKDNSLTENERTQDIDDLIKDENDTSLDAAYAAFKTKLAQREKDVTTKFNAKVANASLTSDQTSLLNSIVAIKNNGSLTRKEMKQ</sequence>
<protein>
    <submittedName>
        <fullName evidence="2">DUF148 domain-containing protein</fullName>
    </submittedName>
</protein>
<accession>A0AC35TPD2</accession>
<proteinExistence type="predicted"/>
<dbReference type="WBParaSite" id="RSKR_0000294500.1">
    <property type="protein sequence ID" value="RSKR_0000294500.1"/>
    <property type="gene ID" value="RSKR_0000294500"/>
</dbReference>
<name>A0AC35TPD2_9BILA</name>